<accession>A0A7D9ERB9</accession>
<sequence>CEEEDEKLNQDNNDFGNGCDEPLLLNNIPNNKVSNDMVFGGCREDMNASAQQE</sequence>
<dbReference type="Proteomes" id="UP001152795">
    <property type="component" value="Unassembled WGS sequence"/>
</dbReference>
<feature type="non-terminal residue" evidence="1">
    <location>
        <position position="53"/>
    </location>
</feature>
<evidence type="ECO:0000313" key="1">
    <source>
        <dbReference type="EMBL" id="CAB4014934.1"/>
    </source>
</evidence>
<comment type="caution">
    <text evidence="1">The sequence shown here is derived from an EMBL/GenBank/DDBJ whole genome shotgun (WGS) entry which is preliminary data.</text>
</comment>
<keyword evidence="2" id="KW-1185">Reference proteome</keyword>
<dbReference type="AlphaFoldDB" id="A0A7D9ERB9"/>
<name>A0A7D9ERB9_PARCT</name>
<proteinExistence type="predicted"/>
<dbReference type="EMBL" id="CACRXK020008506">
    <property type="protein sequence ID" value="CAB4014934.1"/>
    <property type="molecule type" value="Genomic_DNA"/>
</dbReference>
<gene>
    <name evidence="1" type="ORF">PACLA_8A026195</name>
</gene>
<protein>
    <submittedName>
        <fullName evidence="1">Uncharacterized protein</fullName>
    </submittedName>
</protein>
<organism evidence="1 2">
    <name type="scientific">Paramuricea clavata</name>
    <name type="common">Red gorgonian</name>
    <name type="synonym">Violescent sea-whip</name>
    <dbReference type="NCBI Taxonomy" id="317549"/>
    <lineage>
        <taxon>Eukaryota</taxon>
        <taxon>Metazoa</taxon>
        <taxon>Cnidaria</taxon>
        <taxon>Anthozoa</taxon>
        <taxon>Octocorallia</taxon>
        <taxon>Malacalcyonacea</taxon>
        <taxon>Plexauridae</taxon>
        <taxon>Paramuricea</taxon>
    </lineage>
</organism>
<evidence type="ECO:0000313" key="2">
    <source>
        <dbReference type="Proteomes" id="UP001152795"/>
    </source>
</evidence>
<feature type="non-terminal residue" evidence="1">
    <location>
        <position position="1"/>
    </location>
</feature>
<reference evidence="1" key="1">
    <citation type="submission" date="2020-04" db="EMBL/GenBank/DDBJ databases">
        <authorList>
            <person name="Alioto T."/>
            <person name="Alioto T."/>
            <person name="Gomez Garrido J."/>
        </authorList>
    </citation>
    <scope>NUCLEOTIDE SEQUENCE</scope>
    <source>
        <strain evidence="1">A484AB</strain>
    </source>
</reference>